<dbReference type="AlphaFoldDB" id="A0A4Y7SP96"/>
<comment type="caution">
    <text evidence="1">The sequence shown here is derived from an EMBL/GenBank/DDBJ whole genome shotgun (WGS) entry which is preliminary data.</text>
</comment>
<organism evidence="1 2">
    <name type="scientific">Coprinellus micaceus</name>
    <name type="common">Glistening ink-cap mushroom</name>
    <name type="synonym">Coprinus micaceus</name>
    <dbReference type="NCBI Taxonomy" id="71717"/>
    <lineage>
        <taxon>Eukaryota</taxon>
        <taxon>Fungi</taxon>
        <taxon>Dikarya</taxon>
        <taxon>Basidiomycota</taxon>
        <taxon>Agaricomycotina</taxon>
        <taxon>Agaricomycetes</taxon>
        <taxon>Agaricomycetidae</taxon>
        <taxon>Agaricales</taxon>
        <taxon>Agaricineae</taxon>
        <taxon>Psathyrellaceae</taxon>
        <taxon>Coprinellus</taxon>
    </lineage>
</organism>
<dbReference type="Proteomes" id="UP000298030">
    <property type="component" value="Unassembled WGS sequence"/>
</dbReference>
<feature type="non-terminal residue" evidence="1">
    <location>
        <position position="1"/>
    </location>
</feature>
<gene>
    <name evidence="1" type="ORF">FA13DRAFT_1739877</name>
</gene>
<evidence type="ECO:0000313" key="1">
    <source>
        <dbReference type="EMBL" id="TEB23690.1"/>
    </source>
</evidence>
<feature type="non-terminal residue" evidence="1">
    <location>
        <position position="166"/>
    </location>
</feature>
<evidence type="ECO:0000313" key="2">
    <source>
        <dbReference type="Proteomes" id="UP000298030"/>
    </source>
</evidence>
<sequence>LLRRTVTLITTLRTRPHLKLHIRTLRCKVLLPIRSGIGDSTVINISKSIADMVNIRKFVLGFDAGTNPSSINFGVTAPGVLRGAIASLLQRPQLIEYTLHSVCFYPQSMLRLSKSVRHLRILHSTIDGEDYDEAKGAHAIKRLESPCMTRISCETTGFLPCSGPSN</sequence>
<proteinExistence type="predicted"/>
<keyword evidence="2" id="KW-1185">Reference proteome</keyword>
<reference evidence="1 2" key="1">
    <citation type="journal article" date="2019" name="Nat. Ecol. Evol.">
        <title>Megaphylogeny resolves global patterns of mushroom evolution.</title>
        <authorList>
            <person name="Varga T."/>
            <person name="Krizsan K."/>
            <person name="Foldi C."/>
            <person name="Dima B."/>
            <person name="Sanchez-Garcia M."/>
            <person name="Sanchez-Ramirez S."/>
            <person name="Szollosi G.J."/>
            <person name="Szarkandi J.G."/>
            <person name="Papp V."/>
            <person name="Albert L."/>
            <person name="Andreopoulos W."/>
            <person name="Angelini C."/>
            <person name="Antonin V."/>
            <person name="Barry K.W."/>
            <person name="Bougher N.L."/>
            <person name="Buchanan P."/>
            <person name="Buyck B."/>
            <person name="Bense V."/>
            <person name="Catcheside P."/>
            <person name="Chovatia M."/>
            <person name="Cooper J."/>
            <person name="Damon W."/>
            <person name="Desjardin D."/>
            <person name="Finy P."/>
            <person name="Geml J."/>
            <person name="Haridas S."/>
            <person name="Hughes K."/>
            <person name="Justo A."/>
            <person name="Karasinski D."/>
            <person name="Kautmanova I."/>
            <person name="Kiss B."/>
            <person name="Kocsube S."/>
            <person name="Kotiranta H."/>
            <person name="LaButti K.M."/>
            <person name="Lechner B.E."/>
            <person name="Liimatainen K."/>
            <person name="Lipzen A."/>
            <person name="Lukacs Z."/>
            <person name="Mihaltcheva S."/>
            <person name="Morgado L.N."/>
            <person name="Niskanen T."/>
            <person name="Noordeloos M.E."/>
            <person name="Ohm R.A."/>
            <person name="Ortiz-Santana B."/>
            <person name="Ovrebo C."/>
            <person name="Racz N."/>
            <person name="Riley R."/>
            <person name="Savchenko A."/>
            <person name="Shiryaev A."/>
            <person name="Soop K."/>
            <person name="Spirin V."/>
            <person name="Szebenyi C."/>
            <person name="Tomsovsky M."/>
            <person name="Tulloss R.E."/>
            <person name="Uehling J."/>
            <person name="Grigoriev I.V."/>
            <person name="Vagvolgyi C."/>
            <person name="Papp T."/>
            <person name="Martin F.M."/>
            <person name="Miettinen O."/>
            <person name="Hibbett D.S."/>
            <person name="Nagy L.G."/>
        </authorList>
    </citation>
    <scope>NUCLEOTIDE SEQUENCE [LARGE SCALE GENOMIC DNA]</scope>
    <source>
        <strain evidence="1 2">FP101781</strain>
    </source>
</reference>
<accession>A0A4Y7SP96</accession>
<protein>
    <submittedName>
        <fullName evidence="1">Uncharacterized protein</fullName>
    </submittedName>
</protein>
<dbReference type="EMBL" id="QPFP01000075">
    <property type="protein sequence ID" value="TEB23690.1"/>
    <property type="molecule type" value="Genomic_DNA"/>
</dbReference>
<name>A0A4Y7SP96_COPMI</name>